<dbReference type="EMBL" id="GG739187">
    <property type="protein sequence ID" value="EFC35494.1"/>
    <property type="molecule type" value="Genomic_DNA"/>
</dbReference>
<gene>
    <name evidence="2" type="ORF">NAEGRDRAFT_76852</name>
</gene>
<dbReference type="KEGG" id="ngr:NAEGRDRAFT_76852"/>
<dbReference type="InParanoid" id="D2W609"/>
<organism evidence="3">
    <name type="scientific">Naegleria gruberi</name>
    <name type="common">Amoeba</name>
    <dbReference type="NCBI Taxonomy" id="5762"/>
    <lineage>
        <taxon>Eukaryota</taxon>
        <taxon>Discoba</taxon>
        <taxon>Heterolobosea</taxon>
        <taxon>Tetramitia</taxon>
        <taxon>Eutetramitia</taxon>
        <taxon>Vahlkampfiidae</taxon>
        <taxon>Naegleria</taxon>
    </lineage>
</organism>
<dbReference type="RefSeq" id="XP_002668238.1">
    <property type="nucleotide sequence ID" value="XM_002668192.1"/>
</dbReference>
<name>D2W609_NAEGR</name>
<evidence type="ECO:0000313" key="3">
    <source>
        <dbReference type="Proteomes" id="UP000006671"/>
    </source>
</evidence>
<dbReference type="AlphaFoldDB" id="D2W609"/>
<dbReference type="VEuPathDB" id="AmoebaDB:NAEGRDRAFT_76852"/>
<dbReference type="Proteomes" id="UP000006671">
    <property type="component" value="Unassembled WGS sequence"/>
</dbReference>
<accession>D2W609</accession>
<protein>
    <submittedName>
        <fullName evidence="2">Predicted protein</fullName>
    </submittedName>
</protein>
<feature type="coiled-coil region" evidence="1">
    <location>
        <begin position="83"/>
        <end position="131"/>
    </location>
</feature>
<keyword evidence="1" id="KW-0175">Coiled coil</keyword>
<evidence type="ECO:0000313" key="2">
    <source>
        <dbReference type="EMBL" id="EFC35494.1"/>
    </source>
</evidence>
<evidence type="ECO:0000256" key="1">
    <source>
        <dbReference type="SAM" id="Coils"/>
    </source>
</evidence>
<keyword evidence="3" id="KW-1185">Reference proteome</keyword>
<dbReference type="GeneID" id="8856409"/>
<sequence length="234" mass="25555">MRNLRSASFSSQYGASQPQAQLSSLLSSSGAGANYPQPELSDTISVVSSLLTDEYKPFKPTNKAPLNQSVATASADQIDSSFSENDRREMENLRAIIKEYKAKKLVLDYEIGQKENNIKTLKENNTELKSEADESFAVWNLTRQDTLDFISEDITASYDFGDLSLSEEDRAAVVIFLIQSNICSLFDADKNNVLSAVTTLKVLGLELPFSGASPTCVDLVIGKLLMALVCSSSL</sequence>
<proteinExistence type="predicted"/>
<reference evidence="2 3" key="1">
    <citation type="journal article" date="2010" name="Cell">
        <title>The genome of Naegleria gruberi illuminates early eukaryotic versatility.</title>
        <authorList>
            <person name="Fritz-Laylin L.K."/>
            <person name="Prochnik S.E."/>
            <person name="Ginger M.L."/>
            <person name="Dacks J.B."/>
            <person name="Carpenter M.L."/>
            <person name="Field M.C."/>
            <person name="Kuo A."/>
            <person name="Paredez A."/>
            <person name="Chapman J."/>
            <person name="Pham J."/>
            <person name="Shu S."/>
            <person name="Neupane R."/>
            <person name="Cipriano M."/>
            <person name="Mancuso J."/>
            <person name="Tu H."/>
            <person name="Salamov A."/>
            <person name="Lindquist E."/>
            <person name="Shapiro H."/>
            <person name="Lucas S."/>
            <person name="Grigoriev I.V."/>
            <person name="Cande W.Z."/>
            <person name="Fulton C."/>
            <person name="Rokhsar D.S."/>
            <person name="Dawson S.C."/>
        </authorList>
    </citation>
    <scope>NUCLEOTIDE SEQUENCE [LARGE SCALE GENOMIC DNA]</scope>
    <source>
        <strain evidence="2 3">NEG-M</strain>
    </source>
</reference>